<dbReference type="Gene3D" id="1.20.120.450">
    <property type="entry name" value="dinb family like domain"/>
    <property type="match status" value="1"/>
</dbReference>
<dbReference type="NCBIfam" id="TIGR03083">
    <property type="entry name" value="maleylpyruvate isomerase family mycothiol-dependent enzyme"/>
    <property type="match status" value="1"/>
</dbReference>
<dbReference type="InterPro" id="IPR024344">
    <property type="entry name" value="MDMPI_metal-binding"/>
</dbReference>
<dbReference type="InterPro" id="IPR034660">
    <property type="entry name" value="DinB/YfiT-like"/>
</dbReference>
<dbReference type="GO" id="GO:0016853">
    <property type="term" value="F:isomerase activity"/>
    <property type="evidence" value="ECO:0007669"/>
    <property type="project" value="UniProtKB-KW"/>
</dbReference>
<sequence>MDVRTLARDERADFADFLETLTPEQWDEPTLCAGWNVRSVVAHVVSYDELGGRQLARRFVRAGLSLKRSNEIGLAEYRVRAPEALIDVMRRHPQPGRVLGKFGGMVGFLDGLIHQQDIRRPLGQPRTIPAARLRRALELSLRAPPIGVSRRLTGLRAVATDLDWASGRGIEVRGPAEALLLALAGRRAAADDLTGPGLDVLISRTIVA</sequence>
<dbReference type="EMBL" id="JBHRWI010000043">
    <property type="protein sequence ID" value="MFC3514974.1"/>
    <property type="molecule type" value="Genomic_DNA"/>
</dbReference>
<feature type="domain" description="Mycothiol-dependent maleylpyruvate isomerase metal-binding" evidence="1">
    <location>
        <begin position="8"/>
        <end position="91"/>
    </location>
</feature>
<accession>A0ABV7QSL7</accession>
<evidence type="ECO:0000313" key="3">
    <source>
        <dbReference type="Proteomes" id="UP001595764"/>
    </source>
</evidence>
<evidence type="ECO:0000313" key="2">
    <source>
        <dbReference type="EMBL" id="MFC3514974.1"/>
    </source>
</evidence>
<reference evidence="3" key="1">
    <citation type="journal article" date="2019" name="Int. J. Syst. Evol. Microbiol.">
        <title>The Global Catalogue of Microorganisms (GCM) 10K type strain sequencing project: providing services to taxonomists for standard genome sequencing and annotation.</title>
        <authorList>
            <consortium name="The Broad Institute Genomics Platform"/>
            <consortium name="The Broad Institute Genome Sequencing Center for Infectious Disease"/>
            <person name="Wu L."/>
            <person name="Ma J."/>
        </authorList>
    </citation>
    <scope>NUCLEOTIDE SEQUENCE [LARGE SCALE GENOMIC DNA]</scope>
    <source>
        <strain evidence="3">CGMCC 4.7682</strain>
    </source>
</reference>
<dbReference type="RefSeq" id="WP_377873472.1">
    <property type="nucleotide sequence ID" value="NZ_JBHMAY010000052.1"/>
</dbReference>
<dbReference type="Pfam" id="PF11716">
    <property type="entry name" value="MDMPI_N"/>
    <property type="match status" value="1"/>
</dbReference>
<evidence type="ECO:0000259" key="1">
    <source>
        <dbReference type="Pfam" id="PF11716"/>
    </source>
</evidence>
<dbReference type="SUPFAM" id="SSF109854">
    <property type="entry name" value="DinB/YfiT-like putative metalloenzymes"/>
    <property type="match status" value="1"/>
</dbReference>
<comment type="caution">
    <text evidence="2">The sequence shown here is derived from an EMBL/GenBank/DDBJ whole genome shotgun (WGS) entry which is preliminary data.</text>
</comment>
<dbReference type="Proteomes" id="UP001595764">
    <property type="component" value="Unassembled WGS sequence"/>
</dbReference>
<proteinExistence type="predicted"/>
<keyword evidence="2" id="KW-0413">Isomerase</keyword>
<name>A0ABV7QSL7_9PSEU</name>
<keyword evidence="3" id="KW-1185">Reference proteome</keyword>
<gene>
    <name evidence="2" type="ORF">ACFORO_32700</name>
</gene>
<organism evidence="2 3">
    <name type="scientific">Amycolatopsis halotolerans</name>
    <dbReference type="NCBI Taxonomy" id="330083"/>
    <lineage>
        <taxon>Bacteria</taxon>
        <taxon>Bacillati</taxon>
        <taxon>Actinomycetota</taxon>
        <taxon>Actinomycetes</taxon>
        <taxon>Pseudonocardiales</taxon>
        <taxon>Pseudonocardiaceae</taxon>
        <taxon>Amycolatopsis</taxon>
    </lineage>
</organism>
<dbReference type="InterPro" id="IPR017517">
    <property type="entry name" value="Maleyloyr_isom"/>
</dbReference>
<protein>
    <submittedName>
        <fullName evidence="2">Maleylpyruvate isomerase family mycothiol-dependent enzyme</fullName>
    </submittedName>
</protein>